<comment type="caution">
    <text evidence="2">The sequence shown here is derived from an EMBL/GenBank/DDBJ whole genome shotgun (WGS) entry which is preliminary data.</text>
</comment>
<keyword evidence="1" id="KW-0472">Membrane</keyword>
<sequence>MSNPYASPAAASVETDESRYTTPQLGTIVLVTIVAPAVCVWLGRVVCWIRGGWLSRQLEIPAVHWRLPHEFVLNSLLAVLHGVVIGVFTLLLVVPTLRRLGNWNAAYLAYGVSAAVVVAYELLKPYERIEVPTDALLVMVCVVASCVAAQVASRFVNR</sequence>
<name>A0A5C5YTA2_9BACT</name>
<protein>
    <submittedName>
        <fullName evidence="2">Uncharacterized protein</fullName>
    </submittedName>
</protein>
<organism evidence="2 3">
    <name type="scientific">Posidoniimonas polymericola</name>
    <dbReference type="NCBI Taxonomy" id="2528002"/>
    <lineage>
        <taxon>Bacteria</taxon>
        <taxon>Pseudomonadati</taxon>
        <taxon>Planctomycetota</taxon>
        <taxon>Planctomycetia</taxon>
        <taxon>Pirellulales</taxon>
        <taxon>Lacipirellulaceae</taxon>
        <taxon>Posidoniimonas</taxon>
    </lineage>
</organism>
<keyword evidence="1" id="KW-1133">Transmembrane helix</keyword>
<evidence type="ECO:0000256" key="1">
    <source>
        <dbReference type="SAM" id="Phobius"/>
    </source>
</evidence>
<feature type="transmembrane region" description="Helical" evidence="1">
    <location>
        <begin position="135"/>
        <end position="156"/>
    </location>
</feature>
<dbReference type="AlphaFoldDB" id="A0A5C5YTA2"/>
<dbReference type="Proteomes" id="UP000318478">
    <property type="component" value="Unassembled WGS sequence"/>
</dbReference>
<keyword evidence="3" id="KW-1185">Reference proteome</keyword>
<evidence type="ECO:0000313" key="2">
    <source>
        <dbReference type="EMBL" id="TWT77963.1"/>
    </source>
</evidence>
<dbReference type="RefSeq" id="WP_146585931.1">
    <property type="nucleotide sequence ID" value="NZ_SJPO01000003.1"/>
</dbReference>
<evidence type="ECO:0000313" key="3">
    <source>
        <dbReference type="Proteomes" id="UP000318478"/>
    </source>
</evidence>
<accession>A0A5C5YTA2</accession>
<dbReference type="EMBL" id="SJPO01000003">
    <property type="protein sequence ID" value="TWT77963.1"/>
    <property type="molecule type" value="Genomic_DNA"/>
</dbReference>
<gene>
    <name evidence="2" type="ORF">Pla123a_17620</name>
</gene>
<keyword evidence="1" id="KW-0812">Transmembrane</keyword>
<proteinExistence type="predicted"/>
<reference evidence="2 3" key="1">
    <citation type="submission" date="2019-02" db="EMBL/GenBank/DDBJ databases">
        <title>Deep-cultivation of Planctomycetes and their phenomic and genomic characterization uncovers novel biology.</title>
        <authorList>
            <person name="Wiegand S."/>
            <person name="Jogler M."/>
            <person name="Boedeker C."/>
            <person name="Pinto D."/>
            <person name="Vollmers J."/>
            <person name="Rivas-Marin E."/>
            <person name="Kohn T."/>
            <person name="Peeters S.H."/>
            <person name="Heuer A."/>
            <person name="Rast P."/>
            <person name="Oberbeckmann S."/>
            <person name="Bunk B."/>
            <person name="Jeske O."/>
            <person name="Meyerdierks A."/>
            <person name="Storesund J.E."/>
            <person name="Kallscheuer N."/>
            <person name="Luecker S."/>
            <person name="Lage O.M."/>
            <person name="Pohl T."/>
            <person name="Merkel B.J."/>
            <person name="Hornburger P."/>
            <person name="Mueller R.-W."/>
            <person name="Bruemmer F."/>
            <person name="Labrenz M."/>
            <person name="Spormann A.M."/>
            <person name="Op Den Camp H."/>
            <person name="Overmann J."/>
            <person name="Amann R."/>
            <person name="Jetten M.S.M."/>
            <person name="Mascher T."/>
            <person name="Medema M.H."/>
            <person name="Devos D.P."/>
            <person name="Kaster A.-K."/>
            <person name="Ovreas L."/>
            <person name="Rohde M."/>
            <person name="Galperin M.Y."/>
            <person name="Jogler C."/>
        </authorList>
    </citation>
    <scope>NUCLEOTIDE SEQUENCE [LARGE SCALE GENOMIC DNA]</scope>
    <source>
        <strain evidence="2 3">Pla123a</strain>
    </source>
</reference>
<feature type="transmembrane region" description="Helical" evidence="1">
    <location>
        <begin position="71"/>
        <end position="93"/>
    </location>
</feature>
<feature type="transmembrane region" description="Helical" evidence="1">
    <location>
        <begin position="28"/>
        <end position="51"/>
    </location>
</feature>
<feature type="transmembrane region" description="Helical" evidence="1">
    <location>
        <begin position="105"/>
        <end position="123"/>
    </location>
</feature>